<dbReference type="InterPro" id="IPR001731">
    <property type="entry name" value="ALAD"/>
</dbReference>
<protein>
    <recommendedName>
        <fullName evidence="5 14">Delta-aminolevulinic acid dehydratase</fullName>
        <ecNumber evidence="4 14">4.2.1.24</ecNumber>
    </recommendedName>
</protein>
<evidence type="ECO:0000256" key="4">
    <source>
        <dbReference type="ARBA" id="ARBA00012053"/>
    </source>
</evidence>
<evidence type="ECO:0000256" key="1">
    <source>
        <dbReference type="ARBA" id="ARBA00004694"/>
    </source>
</evidence>
<comment type="function">
    <text evidence="9">Catalyzes an early step in the biosynthesis of tetrapyrroles. Binds two molecules of 5-aminolevulinate per subunit, each at a distinct site, and catalyzes their condensation to form porphobilinogen.</text>
</comment>
<dbReference type="GO" id="GO:0005829">
    <property type="term" value="C:cytosol"/>
    <property type="evidence" value="ECO:0007669"/>
    <property type="project" value="TreeGrafter"/>
</dbReference>
<evidence type="ECO:0000256" key="8">
    <source>
        <dbReference type="ARBA" id="ARBA00023244"/>
    </source>
</evidence>
<dbReference type="GO" id="GO:0006782">
    <property type="term" value="P:protoporphyrinogen IX biosynthetic process"/>
    <property type="evidence" value="ECO:0007669"/>
    <property type="project" value="UniProtKB-UniPathway"/>
</dbReference>
<keyword evidence="6" id="KW-0350">Heme biosynthesis</keyword>
<keyword evidence="17" id="KW-1185">Reference proteome</keyword>
<dbReference type="PIRSF" id="PIRSF001415">
    <property type="entry name" value="Porphbilin_synth"/>
    <property type="match status" value="1"/>
</dbReference>
<dbReference type="AlphaFoldDB" id="A0A1Q8CMD7"/>
<dbReference type="UniPathway" id="UPA00251">
    <property type="reaction ID" value="UER00318"/>
</dbReference>
<dbReference type="SUPFAM" id="SSF51569">
    <property type="entry name" value="Aldolase"/>
    <property type="match status" value="1"/>
</dbReference>
<dbReference type="CDD" id="cd00384">
    <property type="entry name" value="ALAD_PBGS"/>
    <property type="match status" value="1"/>
</dbReference>
<feature type="binding site" evidence="13">
    <location>
        <position position="238"/>
    </location>
    <ligand>
        <name>Mg(2+)</name>
        <dbReference type="ChEBI" id="CHEBI:18420"/>
    </ligand>
</feature>
<dbReference type="STRING" id="1912961.BU204_21550"/>
<feature type="binding site" evidence="12">
    <location>
        <position position="222"/>
    </location>
    <ligand>
        <name>5-aminolevulinate</name>
        <dbReference type="ChEBI" id="CHEBI:356416"/>
        <label>1</label>
    </ligand>
</feature>
<evidence type="ECO:0000256" key="9">
    <source>
        <dbReference type="ARBA" id="ARBA00025628"/>
    </source>
</evidence>
<dbReference type="SMART" id="SM01004">
    <property type="entry name" value="ALAD"/>
    <property type="match status" value="1"/>
</dbReference>
<evidence type="ECO:0000256" key="14">
    <source>
        <dbReference type="RuleBase" id="RU000515"/>
    </source>
</evidence>
<keyword evidence="13" id="KW-0460">Magnesium</keyword>
<evidence type="ECO:0000256" key="15">
    <source>
        <dbReference type="RuleBase" id="RU004161"/>
    </source>
</evidence>
<comment type="catalytic activity">
    <reaction evidence="10 14">
        <text>2 5-aminolevulinate = porphobilinogen + 2 H2O + H(+)</text>
        <dbReference type="Rhea" id="RHEA:24064"/>
        <dbReference type="ChEBI" id="CHEBI:15377"/>
        <dbReference type="ChEBI" id="CHEBI:15378"/>
        <dbReference type="ChEBI" id="CHEBI:58126"/>
        <dbReference type="ChEBI" id="CHEBI:356416"/>
        <dbReference type="EC" id="4.2.1.24"/>
    </reaction>
</comment>
<keyword evidence="8 14" id="KW-0627">Porphyrin biosynthesis</keyword>
<feature type="active site" description="Schiff-base intermediate with substrate" evidence="11">
    <location>
        <position position="253"/>
    </location>
</feature>
<accession>A0A1Q8CMD7</accession>
<feature type="binding site" evidence="12">
    <location>
        <position position="211"/>
    </location>
    <ligand>
        <name>5-aminolevulinate</name>
        <dbReference type="ChEBI" id="CHEBI:356416"/>
        <label>1</label>
    </ligand>
</feature>
<dbReference type="PROSITE" id="PS00169">
    <property type="entry name" value="D_ALA_DEHYDRATASE"/>
    <property type="match status" value="1"/>
</dbReference>
<dbReference type="RefSeq" id="WP_075127525.1">
    <property type="nucleotide sequence ID" value="NZ_MSIE01000040.1"/>
</dbReference>
<comment type="caution">
    <text evidence="16">The sequence shown here is derived from an EMBL/GenBank/DDBJ whole genome shotgun (WGS) entry which is preliminary data.</text>
</comment>
<reference evidence="16 17" key="1">
    <citation type="submission" date="2016-12" db="EMBL/GenBank/DDBJ databases">
        <title>The draft genome sequence of Actinophytocola sp. 11-183.</title>
        <authorList>
            <person name="Wang W."/>
            <person name="Yuan L."/>
        </authorList>
    </citation>
    <scope>NUCLEOTIDE SEQUENCE [LARGE SCALE GENOMIC DNA]</scope>
    <source>
        <strain evidence="16 17">11-183</strain>
    </source>
</reference>
<keyword evidence="13" id="KW-0479">Metal-binding</keyword>
<dbReference type="InterPro" id="IPR030656">
    <property type="entry name" value="ALAD_AS"/>
</dbReference>
<evidence type="ECO:0000256" key="2">
    <source>
        <dbReference type="ARBA" id="ARBA00008055"/>
    </source>
</evidence>
<evidence type="ECO:0000256" key="5">
    <source>
        <dbReference type="ARBA" id="ARBA00020771"/>
    </source>
</evidence>
<evidence type="ECO:0000256" key="11">
    <source>
        <dbReference type="PIRSR" id="PIRSR001415-1"/>
    </source>
</evidence>
<evidence type="ECO:0000256" key="10">
    <source>
        <dbReference type="ARBA" id="ARBA00047651"/>
    </source>
</evidence>
<proteinExistence type="inferred from homology"/>
<evidence type="ECO:0000256" key="7">
    <source>
        <dbReference type="ARBA" id="ARBA00023239"/>
    </source>
</evidence>
<dbReference type="PRINTS" id="PR00144">
    <property type="entry name" value="DALDHYDRTASE"/>
</dbReference>
<evidence type="ECO:0000256" key="12">
    <source>
        <dbReference type="PIRSR" id="PIRSR001415-2"/>
    </source>
</evidence>
<dbReference type="GO" id="GO:0004655">
    <property type="term" value="F:porphobilinogen synthase activity"/>
    <property type="evidence" value="ECO:0007669"/>
    <property type="project" value="UniProtKB-EC"/>
</dbReference>
<comment type="subunit">
    <text evidence="3 14">Homooctamer.</text>
</comment>
<dbReference type="PANTHER" id="PTHR11458:SF0">
    <property type="entry name" value="DELTA-AMINOLEVULINIC ACID DEHYDRATASE"/>
    <property type="match status" value="1"/>
</dbReference>
<dbReference type="EMBL" id="MSIE01000040">
    <property type="protein sequence ID" value="OLF15512.1"/>
    <property type="molecule type" value="Genomic_DNA"/>
</dbReference>
<evidence type="ECO:0000256" key="3">
    <source>
        <dbReference type="ARBA" id="ARBA00011823"/>
    </source>
</evidence>
<evidence type="ECO:0000256" key="13">
    <source>
        <dbReference type="PIRSR" id="PIRSR001415-5"/>
    </source>
</evidence>
<dbReference type="GO" id="GO:0008270">
    <property type="term" value="F:zinc ion binding"/>
    <property type="evidence" value="ECO:0007669"/>
    <property type="project" value="TreeGrafter"/>
</dbReference>
<name>A0A1Q8CMD7_9PSEU</name>
<dbReference type="Gene3D" id="3.20.20.70">
    <property type="entry name" value="Aldolase class I"/>
    <property type="match status" value="1"/>
</dbReference>
<dbReference type="FunFam" id="3.20.20.70:FF:000019">
    <property type="entry name" value="Delta-aminolevulinic acid dehydratase"/>
    <property type="match status" value="1"/>
</dbReference>
<evidence type="ECO:0000313" key="17">
    <source>
        <dbReference type="Proteomes" id="UP000185596"/>
    </source>
</evidence>
<comment type="pathway">
    <text evidence="1">Porphyrin-containing compound metabolism; protoporphyrin-IX biosynthesis; coproporphyrinogen-III from 5-aminolevulinate: step 1/4.</text>
</comment>
<feature type="binding site" evidence="12">
    <location>
        <position position="279"/>
    </location>
    <ligand>
        <name>5-aminolevulinate</name>
        <dbReference type="ChEBI" id="CHEBI:356416"/>
        <label>2</label>
    </ligand>
</feature>
<dbReference type="Proteomes" id="UP000185596">
    <property type="component" value="Unassembled WGS sequence"/>
</dbReference>
<dbReference type="EC" id="4.2.1.24" evidence="4 14"/>
<evidence type="ECO:0000313" key="16">
    <source>
        <dbReference type="EMBL" id="OLF15512.1"/>
    </source>
</evidence>
<sequence length="328" mass="34735">MSELVRVPVVRPRRLRRTTAVRRLVAETEVVARQLVLPLFVKEGITEPVPVPSLPGVVQHTLESLRKAAHDALAAGVGGLMLFAVPAVRDPGGTAATDPDGILNRAVRDVVAEVGQDGVVMADLCLDEFTDHGHCGVLGPDGEVDNDATLGRYADMALALAEAGCGVVGPSGMMDGQVAAIRAALDRGGHQGVAILAYAAKYASAFYGPFRDAVDSQLDGDRRAYQMDPPNAVEAVREIELDLAEGADIVMVKPAMSYLDIVRRASELATVPVAAYQVSGEYAMVEAAAARGWIDRDAAIVESLTSIRRAGARLVLTYWATEAAERLL</sequence>
<gene>
    <name evidence="16" type="ORF">BU204_21550</name>
</gene>
<dbReference type="NCBIfam" id="NF006762">
    <property type="entry name" value="PRK09283.1"/>
    <property type="match status" value="1"/>
</dbReference>
<organism evidence="16 17">
    <name type="scientific">Actinophytocola xanthii</name>
    <dbReference type="NCBI Taxonomy" id="1912961"/>
    <lineage>
        <taxon>Bacteria</taxon>
        <taxon>Bacillati</taxon>
        <taxon>Actinomycetota</taxon>
        <taxon>Actinomycetes</taxon>
        <taxon>Pseudonocardiales</taxon>
        <taxon>Pseudonocardiaceae</taxon>
    </lineage>
</organism>
<comment type="similarity">
    <text evidence="2 15">Belongs to the ALAD family.</text>
</comment>
<dbReference type="Pfam" id="PF00490">
    <property type="entry name" value="ALAD"/>
    <property type="match status" value="1"/>
</dbReference>
<keyword evidence="7 14" id="KW-0456">Lyase</keyword>
<dbReference type="InterPro" id="IPR013785">
    <property type="entry name" value="Aldolase_TIM"/>
</dbReference>
<feature type="active site" description="Schiff-base intermediate with substrate" evidence="11">
    <location>
        <position position="201"/>
    </location>
</feature>
<dbReference type="OrthoDB" id="9805001at2"/>
<dbReference type="PANTHER" id="PTHR11458">
    <property type="entry name" value="DELTA-AMINOLEVULINIC ACID DEHYDRATASE"/>
    <property type="match status" value="1"/>
</dbReference>
<feature type="binding site" evidence="12">
    <location>
        <position position="318"/>
    </location>
    <ligand>
        <name>5-aminolevulinate</name>
        <dbReference type="ChEBI" id="CHEBI:356416"/>
        <label>2</label>
    </ligand>
</feature>
<evidence type="ECO:0000256" key="6">
    <source>
        <dbReference type="ARBA" id="ARBA00023133"/>
    </source>
</evidence>